<dbReference type="EMBL" id="JAFJYH010000058">
    <property type="protein sequence ID" value="KAG4421902.1"/>
    <property type="molecule type" value="Genomic_DNA"/>
</dbReference>
<dbReference type="AlphaFoldDB" id="A0A8H7WBS6"/>
<gene>
    <name evidence="3" type="ORF">IFR04_005014</name>
</gene>
<dbReference type="PANTHER" id="PTHR42047:SF1">
    <property type="entry name" value="PROTEIN, PUTATIVE (AFU_ORTHOLOGUE AFUA_6G03560)-RELATED"/>
    <property type="match status" value="1"/>
</dbReference>
<feature type="compositionally biased region" description="Polar residues" evidence="1">
    <location>
        <begin position="24"/>
        <end position="39"/>
    </location>
</feature>
<organism evidence="3 4">
    <name type="scientific">Cadophora malorum</name>
    <dbReference type="NCBI Taxonomy" id="108018"/>
    <lineage>
        <taxon>Eukaryota</taxon>
        <taxon>Fungi</taxon>
        <taxon>Dikarya</taxon>
        <taxon>Ascomycota</taxon>
        <taxon>Pezizomycotina</taxon>
        <taxon>Leotiomycetes</taxon>
        <taxon>Helotiales</taxon>
        <taxon>Ploettnerulaceae</taxon>
        <taxon>Cadophora</taxon>
    </lineage>
</organism>
<evidence type="ECO:0000256" key="1">
    <source>
        <dbReference type="SAM" id="MobiDB-lite"/>
    </source>
</evidence>
<evidence type="ECO:0000313" key="3">
    <source>
        <dbReference type="EMBL" id="KAG4421902.1"/>
    </source>
</evidence>
<feature type="chain" id="PRO_5034724528" evidence="2">
    <location>
        <begin position="18"/>
        <end position="183"/>
    </location>
</feature>
<sequence>MFTKTAIVSAIAGLGVATPIHPTPVQTQMPSPRSSTTVAAPSKASETDRWLSGITAGNVTVFAYNPESQTLSMDAVVPGGQHAFVRKDGSLGFTVPHSGAIPEGAMTGPWQFTPQKEEGTVGQLKFATRGFNACKTGEKGPSGLDIYQLYALSIGSEAQLEKECIDVGFSTATWPGAVPYEYN</sequence>
<dbReference type="Proteomes" id="UP000664132">
    <property type="component" value="Unassembled WGS sequence"/>
</dbReference>
<comment type="caution">
    <text evidence="3">The sequence shown here is derived from an EMBL/GenBank/DDBJ whole genome shotgun (WGS) entry which is preliminary data.</text>
</comment>
<keyword evidence="2" id="KW-0732">Signal</keyword>
<proteinExistence type="predicted"/>
<evidence type="ECO:0000256" key="2">
    <source>
        <dbReference type="SAM" id="SignalP"/>
    </source>
</evidence>
<evidence type="ECO:0000313" key="4">
    <source>
        <dbReference type="Proteomes" id="UP000664132"/>
    </source>
</evidence>
<name>A0A8H7WBS6_9HELO</name>
<feature type="signal peptide" evidence="2">
    <location>
        <begin position="1"/>
        <end position="17"/>
    </location>
</feature>
<keyword evidence="4" id="KW-1185">Reference proteome</keyword>
<accession>A0A8H7WBS6</accession>
<dbReference type="InterPro" id="IPR052820">
    <property type="entry name" value="PhiA_domain"/>
</dbReference>
<dbReference type="OrthoDB" id="5430620at2759"/>
<dbReference type="PANTHER" id="PTHR42047">
    <property type="entry name" value="PROTEIN, PUTATIVE (AFU_ORTHOLOGUE AFUA_6G03560)-RELATED"/>
    <property type="match status" value="1"/>
</dbReference>
<reference evidence="3" key="1">
    <citation type="submission" date="2021-02" db="EMBL/GenBank/DDBJ databases">
        <title>Genome sequence Cadophora malorum strain M34.</title>
        <authorList>
            <person name="Stefanovic E."/>
            <person name="Vu D."/>
            <person name="Scully C."/>
            <person name="Dijksterhuis J."/>
            <person name="Roader J."/>
            <person name="Houbraken J."/>
        </authorList>
    </citation>
    <scope>NUCLEOTIDE SEQUENCE</scope>
    <source>
        <strain evidence="3">M34</strain>
    </source>
</reference>
<feature type="region of interest" description="Disordered" evidence="1">
    <location>
        <begin position="22"/>
        <end position="44"/>
    </location>
</feature>
<protein>
    <submittedName>
        <fullName evidence="3">Uncharacterized protein</fullName>
    </submittedName>
</protein>